<dbReference type="PROSITE" id="PS51746">
    <property type="entry name" value="PPM_2"/>
    <property type="match status" value="1"/>
</dbReference>
<comment type="caution">
    <text evidence="2">The sequence shown here is derived from an EMBL/GenBank/DDBJ whole genome shotgun (WGS) entry which is preliminary data.</text>
</comment>
<dbReference type="SUPFAM" id="SSF81606">
    <property type="entry name" value="PP2C-like"/>
    <property type="match status" value="1"/>
</dbReference>
<reference evidence="2 3" key="2">
    <citation type="submission" date="2019-09" db="EMBL/GenBank/DDBJ databases">
        <authorList>
            <person name="Jin C."/>
        </authorList>
    </citation>
    <scope>NUCLEOTIDE SEQUENCE [LARGE SCALE GENOMIC DNA]</scope>
    <source>
        <strain evidence="2 3">AN110305</strain>
    </source>
</reference>
<dbReference type="Gene3D" id="3.60.40.10">
    <property type="entry name" value="PPM-type phosphatase domain"/>
    <property type="match status" value="1"/>
</dbReference>
<dbReference type="SMART" id="SM00332">
    <property type="entry name" value="PP2Cc"/>
    <property type="match status" value="1"/>
</dbReference>
<evidence type="ECO:0000313" key="2">
    <source>
        <dbReference type="EMBL" id="KAA2267034.1"/>
    </source>
</evidence>
<dbReference type="RefSeq" id="WP_149847342.1">
    <property type="nucleotide sequence ID" value="NZ_VUOB01000001.1"/>
</dbReference>
<dbReference type="SMART" id="SM00331">
    <property type="entry name" value="PP2C_SIG"/>
    <property type="match status" value="1"/>
</dbReference>
<dbReference type="OrthoDB" id="9801841at2"/>
<evidence type="ECO:0000259" key="1">
    <source>
        <dbReference type="PROSITE" id="PS51746"/>
    </source>
</evidence>
<dbReference type="GO" id="GO:0004722">
    <property type="term" value="F:protein serine/threonine phosphatase activity"/>
    <property type="evidence" value="ECO:0007669"/>
    <property type="project" value="InterPro"/>
</dbReference>
<organism evidence="2 3">
    <name type="scientific">Solihabitans fulvus</name>
    <dbReference type="NCBI Taxonomy" id="1892852"/>
    <lineage>
        <taxon>Bacteria</taxon>
        <taxon>Bacillati</taxon>
        <taxon>Actinomycetota</taxon>
        <taxon>Actinomycetes</taxon>
        <taxon>Pseudonocardiales</taxon>
        <taxon>Pseudonocardiaceae</taxon>
        <taxon>Solihabitans</taxon>
    </lineage>
</organism>
<feature type="domain" description="PPM-type phosphatase" evidence="1">
    <location>
        <begin position="10"/>
        <end position="246"/>
    </location>
</feature>
<protein>
    <submittedName>
        <fullName evidence="2">Serine/threonine-protein phosphatase</fullName>
    </submittedName>
</protein>
<name>A0A5B2XWG7_9PSEU</name>
<dbReference type="InterPro" id="IPR001932">
    <property type="entry name" value="PPM-type_phosphatase-like_dom"/>
</dbReference>
<proteinExistence type="predicted"/>
<reference evidence="2 3" key="1">
    <citation type="submission" date="2019-09" db="EMBL/GenBank/DDBJ databases">
        <title>Goodfellowia gen. nov., a new genus of the Pseudonocardineae related to Actinoalloteichus, containing Goodfellowia coeruleoviolacea gen. nov., comb. nov. gen. nov., comb. nov.</title>
        <authorList>
            <person name="Labeda D."/>
        </authorList>
    </citation>
    <scope>NUCLEOTIDE SEQUENCE [LARGE SCALE GENOMIC DNA]</scope>
    <source>
        <strain evidence="2 3">AN110305</strain>
    </source>
</reference>
<dbReference type="PANTHER" id="PTHR47992">
    <property type="entry name" value="PROTEIN PHOSPHATASE"/>
    <property type="match status" value="1"/>
</dbReference>
<dbReference type="EMBL" id="VUOB01000001">
    <property type="protein sequence ID" value="KAA2267034.1"/>
    <property type="molecule type" value="Genomic_DNA"/>
</dbReference>
<dbReference type="AlphaFoldDB" id="A0A5B2XWG7"/>
<evidence type="ECO:0000313" key="3">
    <source>
        <dbReference type="Proteomes" id="UP000323454"/>
    </source>
</evidence>
<dbReference type="InterPro" id="IPR015655">
    <property type="entry name" value="PP2C"/>
</dbReference>
<gene>
    <name evidence="2" type="ORF">F0L68_00415</name>
</gene>
<dbReference type="CDD" id="cd00143">
    <property type="entry name" value="PP2Cc"/>
    <property type="match status" value="1"/>
</dbReference>
<keyword evidence="3" id="KW-1185">Reference proteome</keyword>
<dbReference type="Pfam" id="PF13672">
    <property type="entry name" value="PP2C_2"/>
    <property type="match status" value="1"/>
</dbReference>
<sequence>MTHDTELGLRYAVGTDLGLHREVNEDSAYASPRLLAVADGMGGHAHGEVASSIAVAAMAKLDDRLAATDRQGVDPLAALAGAVSAIARRLAEVADQEPQLRGMGTTLTALLPFGPGFAVAHLGDSRGYLLRGGELRQLTHDHTLVQALVDDGQLPREQAAQHPRRSMLMKALQSTGSGEPDLFLHQAATGDRYLLCSDGLTDVTPDEDVRGALAEAADPDAAVRQLIELANRAGGPDNITCVVVDVRDRPSGRGGRRIVRGAAEGTVDVRTSRLPGWLRRLLAQA</sequence>
<dbReference type="InterPro" id="IPR036457">
    <property type="entry name" value="PPM-type-like_dom_sf"/>
</dbReference>
<accession>A0A5B2XWG7</accession>
<dbReference type="Proteomes" id="UP000323454">
    <property type="component" value="Unassembled WGS sequence"/>
</dbReference>